<feature type="transmembrane region" description="Helical" evidence="6">
    <location>
        <begin position="199"/>
        <end position="217"/>
    </location>
</feature>
<comment type="subcellular location">
    <subcellularLocation>
        <location evidence="1">Membrane</location>
        <topology evidence="1">Multi-pass membrane protein</topology>
    </subcellularLocation>
</comment>
<evidence type="ECO:0000256" key="6">
    <source>
        <dbReference type="SAM" id="Phobius"/>
    </source>
</evidence>
<evidence type="ECO:0000313" key="9">
    <source>
        <dbReference type="Proteomes" id="UP000054495"/>
    </source>
</evidence>
<dbReference type="GO" id="GO:0016020">
    <property type="term" value="C:membrane"/>
    <property type="evidence" value="ECO:0007669"/>
    <property type="project" value="UniProtKB-SubCell"/>
</dbReference>
<name>A0A0D6LZG5_9BILA</name>
<dbReference type="PANTHER" id="PTHR11827">
    <property type="entry name" value="SOLUTE CARRIER FAMILY 12, CATION COTRANSPORTERS"/>
    <property type="match status" value="1"/>
</dbReference>
<proteinExistence type="predicted"/>
<evidence type="ECO:0000256" key="3">
    <source>
        <dbReference type="ARBA" id="ARBA00022989"/>
    </source>
</evidence>
<accession>A0A0D6LZG5</accession>
<dbReference type="Pfam" id="PF00324">
    <property type="entry name" value="AA_permease"/>
    <property type="match status" value="1"/>
</dbReference>
<keyword evidence="4 6" id="KW-0472">Membrane</keyword>
<protein>
    <submittedName>
        <fullName evidence="8">Amino acid permease</fullName>
    </submittedName>
</protein>
<feature type="region of interest" description="Disordered" evidence="5">
    <location>
        <begin position="495"/>
        <end position="522"/>
    </location>
</feature>
<dbReference type="GO" id="GO:1990573">
    <property type="term" value="P:potassium ion import across plasma membrane"/>
    <property type="evidence" value="ECO:0007669"/>
    <property type="project" value="TreeGrafter"/>
</dbReference>
<evidence type="ECO:0000256" key="1">
    <source>
        <dbReference type="ARBA" id="ARBA00004141"/>
    </source>
</evidence>
<dbReference type="FunFam" id="1.20.1740.10:FF:000089">
    <property type="entry name" value="Protein CBG13067"/>
    <property type="match status" value="1"/>
</dbReference>
<dbReference type="GO" id="GO:0006884">
    <property type="term" value="P:cell volume homeostasis"/>
    <property type="evidence" value="ECO:0007669"/>
    <property type="project" value="TreeGrafter"/>
</dbReference>
<dbReference type="InterPro" id="IPR004841">
    <property type="entry name" value="AA-permease/SLC12A_dom"/>
</dbReference>
<feature type="transmembrane region" description="Helical" evidence="6">
    <location>
        <begin position="237"/>
        <end position="259"/>
    </location>
</feature>
<keyword evidence="3 6" id="KW-1133">Transmembrane helix</keyword>
<feature type="transmembrane region" description="Helical" evidence="6">
    <location>
        <begin position="349"/>
        <end position="369"/>
    </location>
</feature>
<evidence type="ECO:0000313" key="8">
    <source>
        <dbReference type="EMBL" id="EPB77425.1"/>
    </source>
</evidence>
<gene>
    <name evidence="8" type="ORF">ANCCEY_03493</name>
</gene>
<dbReference type="Proteomes" id="UP000054495">
    <property type="component" value="Unassembled WGS sequence"/>
</dbReference>
<feature type="domain" description="Amino acid permease/ SLC12A" evidence="7">
    <location>
        <begin position="1"/>
        <end position="371"/>
    </location>
</feature>
<feature type="transmembrane region" description="Helical" evidence="6">
    <location>
        <begin position="271"/>
        <end position="294"/>
    </location>
</feature>
<dbReference type="Gene3D" id="1.20.1740.10">
    <property type="entry name" value="Amino acid/polyamine transporter I"/>
    <property type="match status" value="1"/>
</dbReference>
<organism evidence="8 9">
    <name type="scientific">Ancylostoma ceylanicum</name>
    <dbReference type="NCBI Taxonomy" id="53326"/>
    <lineage>
        <taxon>Eukaryota</taxon>
        <taxon>Metazoa</taxon>
        <taxon>Ecdysozoa</taxon>
        <taxon>Nematoda</taxon>
        <taxon>Chromadorea</taxon>
        <taxon>Rhabditida</taxon>
        <taxon>Rhabditina</taxon>
        <taxon>Rhabditomorpha</taxon>
        <taxon>Strongyloidea</taxon>
        <taxon>Ancylostomatidae</taxon>
        <taxon>Ancylostomatinae</taxon>
        <taxon>Ancylostoma</taxon>
    </lineage>
</organism>
<feature type="compositionally biased region" description="Basic and acidic residues" evidence="5">
    <location>
        <begin position="505"/>
        <end position="515"/>
    </location>
</feature>
<dbReference type="AlphaFoldDB" id="A0A0D6LZG5"/>
<keyword evidence="2 6" id="KW-0812">Transmembrane</keyword>
<feature type="transmembrane region" description="Helical" evidence="6">
    <location>
        <begin position="95"/>
        <end position="117"/>
    </location>
</feature>
<evidence type="ECO:0000256" key="5">
    <source>
        <dbReference type="SAM" id="MobiDB-lite"/>
    </source>
</evidence>
<dbReference type="EMBL" id="KE124837">
    <property type="protein sequence ID" value="EPB77425.1"/>
    <property type="molecule type" value="Genomic_DNA"/>
</dbReference>
<sequence>MGWIVGTAGVANAILLLAICTALALITVFSAIGIVERCQIQSGGIYFLVSHVLGGRMGGAVGLIYALGQAVATGLVAVGFAESVAHLFDSESRVFTKVIAIATLALLTAINTAGVSWVVRLQLLLLAFLALAVLDFLLGALFTSDPSKNILTLLNVNPLPGHGISRFSYARLRENADPLYSAVNCTPVGFDRNFPDQSFFTVFGVFFANFLGVLAGVNMSGDLKDPHKSIPLGELSAVGVSSSVCFLFIMILGATGDRLSLICDNLISEKVALTGFLFMIGLYICSLSSTIGSLLGTPRVLQGIAAEGIIPILNPLAQGSGPNKNPVLAGVVLMTVASVFVLLGDLNQLAILSTMPFLITYAFVNYSYVSLAMSYDLATISHAAEENTKYGSMHKIGDLDELFPERQQQQCAATVEAGGIVGQPATWYSMFSNRYISFVGFMVNLLILLLIHFWFAVAHFAVLIILYYYIGRVCPACTPGPCVLTKEGPSKDVLTEQLNESNPDYQDRKQYHHAENVTQEFD</sequence>
<feature type="transmembrane region" description="Helical" evidence="6">
    <location>
        <begin position="123"/>
        <end position="142"/>
    </location>
</feature>
<evidence type="ECO:0000256" key="4">
    <source>
        <dbReference type="ARBA" id="ARBA00023136"/>
    </source>
</evidence>
<keyword evidence="9" id="KW-1185">Reference proteome</keyword>
<dbReference type="GO" id="GO:0015379">
    <property type="term" value="F:potassium:chloride symporter activity"/>
    <property type="evidence" value="ECO:0007669"/>
    <property type="project" value="TreeGrafter"/>
</dbReference>
<reference evidence="8 9" key="1">
    <citation type="submission" date="2013-05" db="EMBL/GenBank/DDBJ databases">
        <title>Draft genome of the parasitic nematode Anyclostoma ceylanicum.</title>
        <authorList>
            <person name="Mitreva M."/>
        </authorList>
    </citation>
    <scope>NUCLEOTIDE SEQUENCE [LARGE SCALE GENOMIC DNA]</scope>
</reference>
<evidence type="ECO:0000256" key="2">
    <source>
        <dbReference type="ARBA" id="ARBA00022692"/>
    </source>
</evidence>
<evidence type="ECO:0000259" key="7">
    <source>
        <dbReference type="Pfam" id="PF00324"/>
    </source>
</evidence>
<dbReference type="InterPro" id="IPR004842">
    <property type="entry name" value="SLC12A_fam"/>
</dbReference>
<feature type="transmembrane region" description="Helical" evidence="6">
    <location>
        <begin position="12"/>
        <end position="33"/>
    </location>
</feature>
<dbReference type="GO" id="GO:0055064">
    <property type="term" value="P:chloride ion homeostasis"/>
    <property type="evidence" value="ECO:0007669"/>
    <property type="project" value="TreeGrafter"/>
</dbReference>
<dbReference type="GO" id="GO:0055075">
    <property type="term" value="P:potassium ion homeostasis"/>
    <property type="evidence" value="ECO:0007669"/>
    <property type="project" value="TreeGrafter"/>
</dbReference>
<feature type="transmembrane region" description="Helical" evidence="6">
    <location>
        <begin position="326"/>
        <end position="343"/>
    </location>
</feature>
<feature type="transmembrane region" description="Helical" evidence="6">
    <location>
        <begin position="438"/>
        <end position="470"/>
    </location>
</feature>
<dbReference type="PANTHER" id="PTHR11827:SF6">
    <property type="entry name" value="SOLUTE CARRIER FAMILY 12 MEMBER 8"/>
    <property type="match status" value="1"/>
</dbReference>